<organism evidence="1 2">
    <name type="scientific">Larkinella rosea</name>
    <dbReference type="NCBI Taxonomy" id="2025312"/>
    <lineage>
        <taxon>Bacteria</taxon>
        <taxon>Pseudomonadati</taxon>
        <taxon>Bacteroidota</taxon>
        <taxon>Cytophagia</taxon>
        <taxon>Cytophagales</taxon>
        <taxon>Spirosomataceae</taxon>
        <taxon>Larkinella</taxon>
    </lineage>
</organism>
<dbReference type="RefSeq" id="WP_124878207.1">
    <property type="nucleotide sequence ID" value="NZ_RQJO01000011.1"/>
</dbReference>
<evidence type="ECO:0000313" key="2">
    <source>
        <dbReference type="Proteomes" id="UP000271925"/>
    </source>
</evidence>
<reference evidence="1 2" key="1">
    <citation type="submission" date="2018-11" db="EMBL/GenBank/DDBJ databases">
        <authorList>
            <person name="Zhou Z."/>
            <person name="Wang G."/>
        </authorList>
    </citation>
    <scope>NUCLEOTIDE SEQUENCE [LARGE SCALE GENOMIC DNA]</scope>
    <source>
        <strain evidence="1 2">KCTC52004</strain>
    </source>
</reference>
<evidence type="ECO:0000313" key="1">
    <source>
        <dbReference type="EMBL" id="RRB00132.1"/>
    </source>
</evidence>
<gene>
    <name evidence="1" type="ORF">EHT25_26270</name>
</gene>
<proteinExistence type="predicted"/>
<name>A0A3P1BGL7_9BACT</name>
<dbReference type="OrthoDB" id="9878386at2"/>
<dbReference type="Proteomes" id="UP000271925">
    <property type="component" value="Unassembled WGS sequence"/>
</dbReference>
<accession>A0A3P1BGL7</accession>
<sequence length="82" mass="9544">MQIDVDLHQSTRKAFMGNTKIKPEDLLSLLDKYLEGSASSQEKEIVDSWFDQHSLDSLNTGKKEVEKRIWQTIQNRIHNSNK</sequence>
<dbReference type="AlphaFoldDB" id="A0A3P1BGL7"/>
<comment type="caution">
    <text evidence="1">The sequence shown here is derived from an EMBL/GenBank/DDBJ whole genome shotgun (WGS) entry which is preliminary data.</text>
</comment>
<protein>
    <submittedName>
        <fullName evidence="1">Uncharacterized protein</fullName>
    </submittedName>
</protein>
<keyword evidence="2" id="KW-1185">Reference proteome</keyword>
<dbReference type="EMBL" id="RQJO01000011">
    <property type="protein sequence ID" value="RRB00132.1"/>
    <property type="molecule type" value="Genomic_DNA"/>
</dbReference>